<feature type="compositionally biased region" description="Gly residues" evidence="1">
    <location>
        <begin position="157"/>
        <end position="166"/>
    </location>
</feature>
<feature type="compositionally biased region" description="Polar residues" evidence="1">
    <location>
        <begin position="117"/>
        <end position="127"/>
    </location>
</feature>
<sequence>MSQNQNQDHGPSQHPEQEPTRGQRKGQRAAEARDRKRQAALEAHQRGMVRKAPVAAGLAGAGVVVLVAAAVTAGSLVPPAAPQVDGTAVPAALNAVPAQSVCAGPPRLPAGAEDGTDSQFSPVSTSADSRLTSVLLSDLAGRFPGSTLATLPATTPGGDGGDGGAGEPQELTASQPEDLQQGTPATSGADGVPVREAAVADIASPGGEAGEPTAVTVEPIGGQATPSDAVSLYSAADGDLAGTDASSCTAPAHDHWLAGATTTVGSTAVLVLSNPSASASTVDLALHGASGPVEAPGTSGIVLAPGQFRSIVLGGLAPDEEHLAVHVTAQGGAVGATVQQHRLFGITPGGVEVIQPTAAPSRSAVLPGLVVPSAEAAGAVTGQDGYEQAGPAVLLAAPAAGATAEITVSGPDGPVELPAGGVVDVEAGSTLRFPLDGLDHDVYTVTVTADAPLVASARGLSGQAEGPVDLSSVSAVGPLGLERLVARPTGAVANLVLYSDAGGAVEITPVLSDGSLGESRVRELGPESTRAVAFDDLEDGDDAQVAGALLETAEGQVHAGVDVRGEQGISAYPVVPQQQQVSGVPVRVGY</sequence>
<evidence type="ECO:0000256" key="1">
    <source>
        <dbReference type="SAM" id="MobiDB-lite"/>
    </source>
</evidence>
<reference evidence="3 4" key="1">
    <citation type="submission" date="2024-05" db="EMBL/GenBank/DDBJ databases">
        <authorList>
            <person name="Yi C."/>
        </authorList>
    </citation>
    <scope>NUCLEOTIDE SEQUENCE [LARGE SCALE GENOMIC DNA]</scope>
    <source>
        <strain evidence="3 4">XS13</strain>
    </source>
</reference>
<accession>A0ABV0IJU1</accession>
<gene>
    <name evidence="3" type="ORF">ABDK96_12135</name>
</gene>
<feature type="compositionally biased region" description="Polar residues" evidence="1">
    <location>
        <begin position="1"/>
        <end position="10"/>
    </location>
</feature>
<feature type="compositionally biased region" description="Polar residues" evidence="1">
    <location>
        <begin position="171"/>
        <end position="186"/>
    </location>
</feature>
<evidence type="ECO:0000313" key="4">
    <source>
        <dbReference type="Proteomes" id="UP001484097"/>
    </source>
</evidence>
<dbReference type="Pfam" id="PF18986">
    <property type="entry name" value="DUF5719"/>
    <property type="match status" value="1"/>
</dbReference>
<feature type="transmembrane region" description="Helical" evidence="2">
    <location>
        <begin position="54"/>
        <end position="77"/>
    </location>
</feature>
<feature type="region of interest" description="Disordered" evidence="1">
    <location>
        <begin position="1"/>
        <end position="49"/>
    </location>
</feature>
<evidence type="ECO:0000313" key="3">
    <source>
        <dbReference type="EMBL" id="MEO9248430.1"/>
    </source>
</evidence>
<comment type="caution">
    <text evidence="3">The sequence shown here is derived from an EMBL/GenBank/DDBJ whole genome shotgun (WGS) entry which is preliminary data.</text>
</comment>
<keyword evidence="4" id="KW-1185">Reference proteome</keyword>
<dbReference type="EMBL" id="JBDXMX010000005">
    <property type="protein sequence ID" value="MEO9248430.1"/>
    <property type="molecule type" value="Genomic_DNA"/>
</dbReference>
<protein>
    <submittedName>
        <fullName evidence="3">DUF5719 family protein</fullName>
    </submittedName>
</protein>
<feature type="region of interest" description="Disordered" evidence="1">
    <location>
        <begin position="203"/>
        <end position="222"/>
    </location>
</feature>
<feature type="compositionally biased region" description="Basic and acidic residues" evidence="1">
    <location>
        <begin position="28"/>
        <end position="45"/>
    </location>
</feature>
<evidence type="ECO:0000256" key="2">
    <source>
        <dbReference type="SAM" id="Phobius"/>
    </source>
</evidence>
<dbReference type="InterPro" id="IPR043777">
    <property type="entry name" value="DUF5719"/>
</dbReference>
<keyword evidence="2" id="KW-1133">Transmembrane helix</keyword>
<organism evidence="3 4">
    <name type="scientific">Citricoccus nitrophenolicus</name>
    <dbReference type="NCBI Taxonomy" id="863575"/>
    <lineage>
        <taxon>Bacteria</taxon>
        <taxon>Bacillati</taxon>
        <taxon>Actinomycetota</taxon>
        <taxon>Actinomycetes</taxon>
        <taxon>Micrococcales</taxon>
        <taxon>Micrococcaceae</taxon>
        <taxon>Citricoccus</taxon>
    </lineage>
</organism>
<feature type="region of interest" description="Disordered" evidence="1">
    <location>
        <begin position="105"/>
        <end position="127"/>
    </location>
</feature>
<dbReference type="RefSeq" id="WP_347921045.1">
    <property type="nucleotide sequence ID" value="NZ_JBDXMX010000005.1"/>
</dbReference>
<keyword evidence="2" id="KW-0472">Membrane</keyword>
<name>A0ABV0IJU1_9MICC</name>
<proteinExistence type="predicted"/>
<feature type="region of interest" description="Disordered" evidence="1">
    <location>
        <begin position="145"/>
        <end position="192"/>
    </location>
</feature>
<keyword evidence="2" id="KW-0812">Transmembrane</keyword>
<dbReference type="Proteomes" id="UP001484097">
    <property type="component" value="Unassembled WGS sequence"/>
</dbReference>